<comment type="caution">
    <text evidence="2">The sequence shown here is derived from an EMBL/GenBank/DDBJ whole genome shotgun (WGS) entry which is preliminary data.</text>
</comment>
<dbReference type="AlphaFoldDB" id="A0A8J5CBU8"/>
<organism evidence="2 3">
    <name type="scientific">Zingiber officinale</name>
    <name type="common">Ginger</name>
    <name type="synonym">Amomum zingiber</name>
    <dbReference type="NCBI Taxonomy" id="94328"/>
    <lineage>
        <taxon>Eukaryota</taxon>
        <taxon>Viridiplantae</taxon>
        <taxon>Streptophyta</taxon>
        <taxon>Embryophyta</taxon>
        <taxon>Tracheophyta</taxon>
        <taxon>Spermatophyta</taxon>
        <taxon>Magnoliopsida</taxon>
        <taxon>Liliopsida</taxon>
        <taxon>Zingiberales</taxon>
        <taxon>Zingiberaceae</taxon>
        <taxon>Zingiber</taxon>
    </lineage>
</organism>
<accession>A0A8J5CBU8</accession>
<evidence type="ECO:0000313" key="2">
    <source>
        <dbReference type="EMBL" id="KAG6472007.1"/>
    </source>
</evidence>
<feature type="transmembrane region" description="Helical" evidence="1">
    <location>
        <begin position="44"/>
        <end position="68"/>
    </location>
</feature>
<evidence type="ECO:0000256" key="1">
    <source>
        <dbReference type="SAM" id="Phobius"/>
    </source>
</evidence>
<dbReference type="Proteomes" id="UP000734854">
    <property type="component" value="Unassembled WGS sequence"/>
</dbReference>
<dbReference type="EMBL" id="JACMSC010000020">
    <property type="protein sequence ID" value="KAG6472007.1"/>
    <property type="molecule type" value="Genomic_DNA"/>
</dbReference>
<keyword evidence="1" id="KW-0812">Transmembrane</keyword>
<proteinExistence type="predicted"/>
<sequence>MLPTPSPHASTRDFLPCPNCVEVGMLPIWVFISEFGVRMVSARWFGFGIELWGSAIVIGGLFCGILVFELALNLWSHLVPAGEEAIDKILVRHFSFGDLVVVDDDAWLMLCGTGMLPIWVFISEFGVRMVSARWFGFRIELWGSAIAIGGLFCGILVFELALNLWSHLIWVN</sequence>
<protein>
    <submittedName>
        <fullName evidence="2">Uncharacterized protein</fullName>
    </submittedName>
</protein>
<feature type="transmembrane region" description="Helical" evidence="1">
    <location>
        <begin position="139"/>
        <end position="162"/>
    </location>
</feature>
<evidence type="ECO:0000313" key="3">
    <source>
        <dbReference type="Proteomes" id="UP000734854"/>
    </source>
</evidence>
<name>A0A8J5CBU8_ZINOF</name>
<keyword evidence="1" id="KW-1133">Transmembrane helix</keyword>
<feature type="transmembrane region" description="Helical" evidence="1">
    <location>
        <begin position="106"/>
        <end position="127"/>
    </location>
</feature>
<keyword evidence="3" id="KW-1185">Reference proteome</keyword>
<keyword evidence="1" id="KW-0472">Membrane</keyword>
<reference evidence="2 3" key="1">
    <citation type="submission" date="2020-08" db="EMBL/GenBank/DDBJ databases">
        <title>Plant Genome Project.</title>
        <authorList>
            <person name="Zhang R.-G."/>
        </authorList>
    </citation>
    <scope>NUCLEOTIDE SEQUENCE [LARGE SCALE GENOMIC DNA]</scope>
    <source>
        <tissue evidence="2">Rhizome</tissue>
    </source>
</reference>
<gene>
    <name evidence="2" type="ORF">ZIOFF_069462</name>
</gene>